<comment type="similarity">
    <text evidence="1">Belongs to the bacterial solute-binding protein 5 family.</text>
</comment>
<feature type="transmembrane region" description="Helical" evidence="4">
    <location>
        <begin position="7"/>
        <end position="24"/>
    </location>
</feature>
<dbReference type="GO" id="GO:1904680">
    <property type="term" value="F:peptide transmembrane transporter activity"/>
    <property type="evidence" value="ECO:0007669"/>
    <property type="project" value="TreeGrafter"/>
</dbReference>
<keyword evidence="3" id="KW-0732">Signal</keyword>
<dbReference type="CDD" id="cd00995">
    <property type="entry name" value="PBP2_NikA_DppA_OppA_like"/>
    <property type="match status" value="1"/>
</dbReference>
<evidence type="ECO:0000259" key="5">
    <source>
        <dbReference type="Pfam" id="PF00496"/>
    </source>
</evidence>
<dbReference type="Gene3D" id="3.10.105.10">
    <property type="entry name" value="Dipeptide-binding Protein, Domain 3"/>
    <property type="match status" value="1"/>
</dbReference>
<dbReference type="GO" id="GO:0043190">
    <property type="term" value="C:ATP-binding cassette (ABC) transporter complex"/>
    <property type="evidence" value="ECO:0007669"/>
    <property type="project" value="InterPro"/>
</dbReference>
<dbReference type="EMBL" id="LCBB01000001">
    <property type="protein sequence ID" value="KKS03609.1"/>
    <property type="molecule type" value="Genomic_DNA"/>
</dbReference>
<protein>
    <submittedName>
        <fullName evidence="6">Extracellular solute-binding protein family 5</fullName>
    </submittedName>
</protein>
<dbReference type="Proteomes" id="UP000033947">
    <property type="component" value="Unassembled WGS sequence"/>
</dbReference>
<dbReference type="Pfam" id="PF00496">
    <property type="entry name" value="SBP_bac_5"/>
    <property type="match status" value="1"/>
</dbReference>
<keyword evidence="2" id="KW-0813">Transport</keyword>
<dbReference type="PIRSF" id="PIRSF002741">
    <property type="entry name" value="MppA"/>
    <property type="match status" value="1"/>
</dbReference>
<dbReference type="GO" id="GO:0015833">
    <property type="term" value="P:peptide transport"/>
    <property type="evidence" value="ECO:0007669"/>
    <property type="project" value="TreeGrafter"/>
</dbReference>
<dbReference type="SUPFAM" id="SSF53850">
    <property type="entry name" value="Periplasmic binding protein-like II"/>
    <property type="match status" value="1"/>
</dbReference>
<feature type="domain" description="Solute-binding protein family 5" evidence="5">
    <location>
        <begin position="66"/>
        <end position="265"/>
    </location>
</feature>
<dbReference type="PANTHER" id="PTHR30290">
    <property type="entry name" value="PERIPLASMIC BINDING COMPONENT OF ABC TRANSPORTER"/>
    <property type="match status" value="1"/>
</dbReference>
<name>A0A0G0VRW4_UNCKA</name>
<evidence type="ECO:0000256" key="1">
    <source>
        <dbReference type="ARBA" id="ARBA00005695"/>
    </source>
</evidence>
<dbReference type="AlphaFoldDB" id="A0A0G0VRW4"/>
<organism evidence="6 7">
    <name type="scientific">candidate division WWE3 bacterium GW2011_GWC2_41_23</name>
    <dbReference type="NCBI Taxonomy" id="1619123"/>
    <lineage>
        <taxon>Bacteria</taxon>
        <taxon>Katanobacteria</taxon>
    </lineage>
</organism>
<dbReference type="Gene3D" id="3.90.76.10">
    <property type="entry name" value="Dipeptide-binding Protein, Domain 1"/>
    <property type="match status" value="1"/>
</dbReference>
<sequence>MAILTTIYLYIYTFFAALLPGVSYNEGMLGQPQTFFPSQVIQQTDKTISSLLYRGLFKYDIYGATEPDLAETWKVSDDGLVYTIKLKDHQYWTNGKTINSDDLIYTSFKVADLSGVATDKVDELTVRYTLPNKYSPFLSLLTVGIMPQNAEENNDPLSPVTSGDFRVARIEKSGKYIRQITLVSPNNKYDIQKISFRYYSNEDEIVTAAKLGEINGYLLSEKKSPENFYNYEFPVQGIYYALFFNIRNEKLSDIAVRQKLEKVIPLESFTAGKGIRVQGPISRSVFTDLELEFDSYDEFFSEDLGDKSLTIRVPDIETHVILAKQIASVWREKLDIEVEVEPIASNDIVSRIIEPRDFEVLLFGQEVGRDPDRYVLWHSAQKNPPGLNFSGFDQVRADRALEEGRNELDNEKRIIHYKEFQKVIVDQVPAVFLYHPFTNFYVSKYIEGVGEKYTFTYADRFLDFENWKFVRTN</sequence>
<evidence type="ECO:0000256" key="4">
    <source>
        <dbReference type="SAM" id="Phobius"/>
    </source>
</evidence>
<dbReference type="InterPro" id="IPR039424">
    <property type="entry name" value="SBP_5"/>
</dbReference>
<reference evidence="6 7" key="1">
    <citation type="journal article" date="2015" name="Nature">
        <title>rRNA introns, odd ribosomes, and small enigmatic genomes across a large radiation of phyla.</title>
        <authorList>
            <person name="Brown C.T."/>
            <person name="Hug L.A."/>
            <person name="Thomas B.C."/>
            <person name="Sharon I."/>
            <person name="Castelle C.J."/>
            <person name="Singh A."/>
            <person name="Wilkins M.J."/>
            <person name="Williams K.H."/>
            <person name="Banfield J.F."/>
        </authorList>
    </citation>
    <scope>NUCLEOTIDE SEQUENCE [LARGE SCALE GENOMIC DNA]</scope>
</reference>
<dbReference type="PANTHER" id="PTHR30290:SF9">
    <property type="entry name" value="OLIGOPEPTIDE-BINDING PROTEIN APPA"/>
    <property type="match status" value="1"/>
</dbReference>
<evidence type="ECO:0000313" key="6">
    <source>
        <dbReference type="EMBL" id="KKS03609.1"/>
    </source>
</evidence>
<dbReference type="Gene3D" id="3.40.190.10">
    <property type="entry name" value="Periplasmic binding protein-like II"/>
    <property type="match status" value="1"/>
</dbReference>
<gene>
    <name evidence="6" type="ORF">UU55_C0001G0070</name>
</gene>
<keyword evidence="4" id="KW-1133">Transmembrane helix</keyword>
<accession>A0A0G0VRW4</accession>
<evidence type="ECO:0000313" key="7">
    <source>
        <dbReference type="Proteomes" id="UP000033947"/>
    </source>
</evidence>
<comment type="caution">
    <text evidence="6">The sequence shown here is derived from an EMBL/GenBank/DDBJ whole genome shotgun (WGS) entry which is preliminary data.</text>
</comment>
<keyword evidence="4" id="KW-0472">Membrane</keyword>
<dbReference type="GO" id="GO:0042597">
    <property type="term" value="C:periplasmic space"/>
    <property type="evidence" value="ECO:0007669"/>
    <property type="project" value="UniProtKB-ARBA"/>
</dbReference>
<evidence type="ECO:0000256" key="2">
    <source>
        <dbReference type="ARBA" id="ARBA00022448"/>
    </source>
</evidence>
<dbReference type="InterPro" id="IPR030678">
    <property type="entry name" value="Peptide/Ni-bd"/>
</dbReference>
<proteinExistence type="inferred from homology"/>
<keyword evidence="4" id="KW-0812">Transmembrane</keyword>
<evidence type="ECO:0000256" key="3">
    <source>
        <dbReference type="ARBA" id="ARBA00022729"/>
    </source>
</evidence>
<dbReference type="InterPro" id="IPR000914">
    <property type="entry name" value="SBP_5_dom"/>
</dbReference>